<organism evidence="9 10">
    <name type="scientific">Faecalicoccus acidiformans</name>
    <dbReference type="NCBI Taxonomy" id="915173"/>
    <lineage>
        <taxon>Bacteria</taxon>
        <taxon>Bacillati</taxon>
        <taxon>Bacillota</taxon>
        <taxon>Erysipelotrichia</taxon>
        <taxon>Erysipelotrichales</taxon>
        <taxon>Erysipelotrichaceae</taxon>
        <taxon>Faecalicoccus</taxon>
    </lineage>
</organism>
<dbReference type="PANTHER" id="PTHR21090:SF5">
    <property type="entry name" value="PENTAFUNCTIONAL AROM POLYPEPTIDE"/>
    <property type="match status" value="1"/>
</dbReference>
<dbReference type="GO" id="GO:0005737">
    <property type="term" value="C:cytoplasm"/>
    <property type="evidence" value="ECO:0007669"/>
    <property type="project" value="UniProtKB-SubCell"/>
</dbReference>
<dbReference type="Pfam" id="PF00275">
    <property type="entry name" value="EPSP_synthase"/>
    <property type="match status" value="1"/>
</dbReference>
<keyword evidence="7" id="KW-0963">Cytoplasm</keyword>
<feature type="binding site" evidence="7">
    <location>
        <position position="161"/>
    </location>
    <ligand>
        <name>3-phosphoshikimate</name>
        <dbReference type="ChEBI" id="CHEBI:145989"/>
    </ligand>
</feature>
<feature type="binding site" evidence="7">
    <location>
        <position position="329"/>
    </location>
    <ligand>
        <name>3-phosphoshikimate</name>
        <dbReference type="ChEBI" id="CHEBI:145989"/>
    </ligand>
</feature>
<dbReference type="InterPro" id="IPR036968">
    <property type="entry name" value="Enolpyruvate_Tfrase_sf"/>
</dbReference>
<dbReference type="Proteomes" id="UP000521313">
    <property type="component" value="Unassembled WGS sequence"/>
</dbReference>
<dbReference type="GO" id="GO:0008652">
    <property type="term" value="P:amino acid biosynthetic process"/>
    <property type="evidence" value="ECO:0007669"/>
    <property type="project" value="UniProtKB-KW"/>
</dbReference>
<dbReference type="InterPro" id="IPR006264">
    <property type="entry name" value="EPSP_synthase"/>
</dbReference>
<feature type="binding site" evidence="7">
    <location>
        <position position="21"/>
    </location>
    <ligand>
        <name>3-phosphoshikimate</name>
        <dbReference type="ChEBI" id="CHEBI:145989"/>
    </ligand>
</feature>
<keyword evidence="3 7" id="KW-0028">Amino-acid biosynthesis</keyword>
<feature type="binding site" evidence="7">
    <location>
        <position position="377"/>
    </location>
    <ligand>
        <name>phosphoenolpyruvate</name>
        <dbReference type="ChEBI" id="CHEBI:58702"/>
    </ligand>
</feature>
<sequence length="422" mass="46655">MRVKIHPSKIHGKLRIPSSKSMAHRALICASLAEGTSTLSGIDASKDIEATIACMESLGAKIIASQDQIQVTGTNLKSQGKEILCPCNESGSTMRFLIPVASLTNDPVTFTGQGRLLERPMEIYARLFHNQGLAFVQDSKGIRIQGALKPDDITIEGNISSQFISGLLFALPLLSKESTITVLKPYESRSYVELTLEMLRNFGIRIEKIHQTKYHIPENQTYQAQTLPVEGDYSQAAFFSVLATLQGKLTLTNLKQDSHQGDKSILDLLKKAGAKLMIQKDSIQIEHHELHAQTIDLADCPDLGPILCVLASFCPGTTHFIHAGRLRIKESDRVQAMETELKKWGVAIQTTEDTITIRGKREYDCQNVVIDGHNDHRIVMAMTIFGLCAQTACIIEGAQAITKSYPTFFEDIEKIHGKVEIL</sequence>
<feature type="binding site" evidence="7">
    <location>
        <position position="403"/>
    </location>
    <ligand>
        <name>phosphoenolpyruvate</name>
        <dbReference type="ChEBI" id="CHEBI:58702"/>
    </ligand>
</feature>
<dbReference type="RefSeq" id="WP_183375422.1">
    <property type="nucleotide sequence ID" value="NZ_JACHHD010000008.1"/>
</dbReference>
<feature type="active site" description="Proton acceptor" evidence="7">
    <location>
        <position position="302"/>
    </location>
</feature>
<comment type="function">
    <text evidence="7">Catalyzes the transfer of the enolpyruvyl moiety of phosphoenolpyruvate (PEP) to the 5-hydroxyl of shikimate-3-phosphate (S3P) to produce enolpyruvyl shikimate-3-phosphate and inorganic phosphate.</text>
</comment>
<dbReference type="GO" id="GO:0003866">
    <property type="term" value="F:3-phosphoshikimate 1-carboxyvinyltransferase activity"/>
    <property type="evidence" value="ECO:0007669"/>
    <property type="project" value="UniProtKB-UniRule"/>
</dbReference>
<protein>
    <recommendedName>
        <fullName evidence="7">3-phosphoshikimate 1-carboxyvinyltransferase</fullName>
        <ecNumber evidence="7">2.5.1.19</ecNumber>
    </recommendedName>
    <alternativeName>
        <fullName evidence="7">5-enolpyruvylshikimate-3-phosphate synthase</fullName>
        <shortName evidence="7">EPSP synthase</shortName>
        <shortName evidence="7">EPSPS</shortName>
    </alternativeName>
</protein>
<feature type="binding site" evidence="7">
    <location>
        <position position="188"/>
    </location>
    <ligand>
        <name>3-phosphoshikimate</name>
        <dbReference type="ChEBI" id="CHEBI:145989"/>
    </ligand>
</feature>
<dbReference type="PANTHER" id="PTHR21090">
    <property type="entry name" value="AROM/DEHYDROQUINATE SYNTHASE"/>
    <property type="match status" value="1"/>
</dbReference>
<dbReference type="NCBIfam" id="TIGR01356">
    <property type="entry name" value="aroA"/>
    <property type="match status" value="1"/>
</dbReference>
<dbReference type="InterPro" id="IPR013792">
    <property type="entry name" value="RNA3'P_cycl/enolpyr_Trfase_a/b"/>
</dbReference>
<comment type="catalytic activity">
    <reaction evidence="6">
        <text>3-phosphoshikimate + phosphoenolpyruvate = 5-O-(1-carboxyvinyl)-3-phosphoshikimate + phosphate</text>
        <dbReference type="Rhea" id="RHEA:21256"/>
        <dbReference type="ChEBI" id="CHEBI:43474"/>
        <dbReference type="ChEBI" id="CHEBI:57701"/>
        <dbReference type="ChEBI" id="CHEBI:58702"/>
        <dbReference type="ChEBI" id="CHEBI:145989"/>
        <dbReference type="EC" id="2.5.1.19"/>
    </reaction>
    <physiologicalReaction direction="left-to-right" evidence="6">
        <dbReference type="Rhea" id="RHEA:21257"/>
    </physiologicalReaction>
</comment>
<evidence type="ECO:0000256" key="2">
    <source>
        <dbReference type="ARBA" id="ARBA00009948"/>
    </source>
</evidence>
<comment type="similarity">
    <text evidence="2 7">Belongs to the EPSP synthase family.</text>
</comment>
<feature type="binding site" evidence="7">
    <location>
        <position position="162"/>
    </location>
    <ligand>
        <name>3-phosphoshikimate</name>
        <dbReference type="ChEBI" id="CHEBI:145989"/>
    </ligand>
</feature>
<comment type="caution">
    <text evidence="7">Lacks conserved residue(s) required for the propagation of feature annotation.</text>
</comment>
<dbReference type="PIRSF" id="PIRSF000505">
    <property type="entry name" value="EPSPS"/>
    <property type="match status" value="1"/>
</dbReference>
<evidence type="ECO:0000256" key="6">
    <source>
        <dbReference type="ARBA" id="ARBA00044633"/>
    </source>
</evidence>
<feature type="binding site" evidence="7">
    <location>
        <position position="302"/>
    </location>
    <ligand>
        <name>3-phosphoshikimate</name>
        <dbReference type="ChEBI" id="CHEBI:145989"/>
    </ligand>
</feature>
<dbReference type="EMBL" id="JACHHD010000008">
    <property type="protein sequence ID" value="MBB5184974.1"/>
    <property type="molecule type" value="Genomic_DNA"/>
</dbReference>
<evidence type="ECO:0000256" key="5">
    <source>
        <dbReference type="ARBA" id="ARBA00023141"/>
    </source>
</evidence>
<evidence type="ECO:0000256" key="4">
    <source>
        <dbReference type="ARBA" id="ARBA00022679"/>
    </source>
</evidence>
<dbReference type="GO" id="GO:0009073">
    <property type="term" value="P:aromatic amino acid family biosynthetic process"/>
    <property type="evidence" value="ECO:0007669"/>
    <property type="project" value="UniProtKB-KW"/>
</dbReference>
<evidence type="ECO:0000256" key="1">
    <source>
        <dbReference type="ARBA" id="ARBA00004811"/>
    </source>
</evidence>
<dbReference type="InterPro" id="IPR001986">
    <property type="entry name" value="Enolpyruvate_Tfrase_dom"/>
</dbReference>
<evidence type="ECO:0000256" key="3">
    <source>
        <dbReference type="ARBA" id="ARBA00022605"/>
    </source>
</evidence>
<dbReference type="CDD" id="cd01556">
    <property type="entry name" value="EPSP_synthase"/>
    <property type="match status" value="1"/>
</dbReference>
<dbReference type="GO" id="GO:0009423">
    <property type="term" value="P:chorismate biosynthetic process"/>
    <property type="evidence" value="ECO:0007669"/>
    <property type="project" value="UniProtKB-UniRule"/>
</dbReference>
<dbReference type="EC" id="2.5.1.19" evidence="7"/>
<name>A0A7W8FWT1_9FIRM</name>
<feature type="binding site" evidence="7">
    <location>
        <position position="25"/>
    </location>
    <ligand>
        <name>3-phosphoshikimate</name>
        <dbReference type="ChEBI" id="CHEBI:145989"/>
    </ligand>
</feature>
<dbReference type="HAMAP" id="MF_00210">
    <property type="entry name" value="EPSP_synth"/>
    <property type="match status" value="1"/>
</dbReference>
<comment type="subunit">
    <text evidence="7">Monomer.</text>
</comment>
<dbReference type="SUPFAM" id="SSF55205">
    <property type="entry name" value="EPT/RTPC-like"/>
    <property type="match status" value="1"/>
</dbReference>
<comment type="subcellular location">
    <subcellularLocation>
        <location evidence="7">Cytoplasm</location>
    </subcellularLocation>
</comment>
<keyword evidence="5 7" id="KW-0057">Aromatic amino acid biosynthesis</keyword>
<evidence type="ECO:0000313" key="10">
    <source>
        <dbReference type="Proteomes" id="UP000521313"/>
    </source>
</evidence>
<dbReference type="AlphaFoldDB" id="A0A7W8FWT1"/>
<feature type="binding site" evidence="7">
    <location>
        <position position="162"/>
    </location>
    <ligand>
        <name>phosphoenolpyruvate</name>
        <dbReference type="ChEBI" id="CHEBI:58702"/>
    </ligand>
</feature>
<comment type="pathway">
    <text evidence="1 7">Metabolic intermediate biosynthesis; chorismate biosynthesis; chorismate from D-erythrose 4-phosphate and phosphoenolpyruvate: step 6/7.</text>
</comment>
<feature type="binding site" evidence="7">
    <location>
        <position position="119"/>
    </location>
    <ligand>
        <name>phosphoenolpyruvate</name>
        <dbReference type="ChEBI" id="CHEBI:58702"/>
    </ligand>
</feature>
<feature type="binding site" evidence="7">
    <location>
        <position position="20"/>
    </location>
    <ligand>
        <name>3-phosphoshikimate</name>
        <dbReference type="ChEBI" id="CHEBI:145989"/>
    </ligand>
</feature>
<comment type="caution">
    <text evidence="9">The sequence shown here is derived from an EMBL/GenBank/DDBJ whole genome shotgun (WGS) entry which is preliminary data.</text>
</comment>
<evidence type="ECO:0000256" key="7">
    <source>
        <dbReference type="HAMAP-Rule" id="MF_00210"/>
    </source>
</evidence>
<gene>
    <name evidence="7" type="primary">aroA</name>
    <name evidence="9" type="ORF">HNQ43_001021</name>
</gene>
<evidence type="ECO:0000313" key="9">
    <source>
        <dbReference type="EMBL" id="MBB5184974.1"/>
    </source>
</evidence>
<feature type="domain" description="Enolpyruvate transferase" evidence="8">
    <location>
        <begin position="7"/>
        <end position="411"/>
    </location>
</feature>
<feature type="binding site" evidence="7">
    <location>
        <position position="333"/>
    </location>
    <ligand>
        <name>phosphoenolpyruvate</name>
        <dbReference type="ChEBI" id="CHEBI:58702"/>
    </ligand>
</feature>
<feature type="binding site" evidence="7">
    <location>
        <position position="91"/>
    </location>
    <ligand>
        <name>phosphoenolpyruvate</name>
        <dbReference type="ChEBI" id="CHEBI:58702"/>
    </ligand>
</feature>
<dbReference type="UniPathway" id="UPA00053">
    <property type="reaction ID" value="UER00089"/>
</dbReference>
<keyword evidence="4 7" id="KW-0808">Transferase</keyword>
<reference evidence="9 10" key="1">
    <citation type="submission" date="2020-08" db="EMBL/GenBank/DDBJ databases">
        <title>Genomic Encyclopedia of Type Strains, Phase IV (KMG-IV): sequencing the most valuable type-strain genomes for metagenomic binning, comparative biology and taxonomic classification.</title>
        <authorList>
            <person name="Goeker M."/>
        </authorList>
    </citation>
    <scope>NUCLEOTIDE SEQUENCE [LARGE SCALE GENOMIC DNA]</scope>
    <source>
        <strain evidence="9 10">DSM 26963</strain>
    </source>
</reference>
<proteinExistence type="inferred from homology"/>
<dbReference type="Gene3D" id="3.65.10.10">
    <property type="entry name" value="Enolpyruvate transferase domain"/>
    <property type="match status" value="2"/>
</dbReference>
<feature type="binding site" evidence="7">
    <location>
        <position position="20"/>
    </location>
    <ligand>
        <name>phosphoenolpyruvate</name>
        <dbReference type="ChEBI" id="CHEBI:58702"/>
    </ligand>
</feature>
<feature type="binding site" evidence="7">
    <location>
        <position position="160"/>
    </location>
    <ligand>
        <name>3-phosphoshikimate</name>
        <dbReference type="ChEBI" id="CHEBI:145989"/>
    </ligand>
</feature>
<evidence type="ECO:0000259" key="8">
    <source>
        <dbReference type="Pfam" id="PF00275"/>
    </source>
</evidence>
<accession>A0A7W8FWT1</accession>